<dbReference type="AlphaFoldDB" id="A0AAP0JGY1"/>
<comment type="caution">
    <text evidence="1">The sequence shown here is derived from an EMBL/GenBank/DDBJ whole genome shotgun (WGS) entry which is preliminary data.</text>
</comment>
<sequence length="89" mass="9939">MLSLFLSAISGRSAKSGQESDRIWPGFSRPPCSLSLSLSLSLSRRSDLSLGRWWWMMGGDDDDDVVGRRWSKHLRRQVVVSGGLMKKGT</sequence>
<protein>
    <submittedName>
        <fullName evidence="1">Uncharacterized protein</fullName>
    </submittedName>
</protein>
<reference evidence="1 2" key="1">
    <citation type="submission" date="2024-01" db="EMBL/GenBank/DDBJ databases">
        <title>Genome assemblies of Stephania.</title>
        <authorList>
            <person name="Yang L."/>
        </authorList>
    </citation>
    <scope>NUCLEOTIDE SEQUENCE [LARGE SCALE GENOMIC DNA]</scope>
    <source>
        <strain evidence="1">JXDWG</strain>
        <tissue evidence="1">Leaf</tissue>
    </source>
</reference>
<gene>
    <name evidence="1" type="ORF">Scep_012476</name>
</gene>
<accession>A0AAP0JGY1</accession>
<evidence type="ECO:0000313" key="1">
    <source>
        <dbReference type="EMBL" id="KAK9132948.1"/>
    </source>
</evidence>
<name>A0AAP0JGY1_9MAGN</name>
<dbReference type="Proteomes" id="UP001419268">
    <property type="component" value="Unassembled WGS sequence"/>
</dbReference>
<proteinExistence type="predicted"/>
<organism evidence="1 2">
    <name type="scientific">Stephania cephalantha</name>
    <dbReference type="NCBI Taxonomy" id="152367"/>
    <lineage>
        <taxon>Eukaryota</taxon>
        <taxon>Viridiplantae</taxon>
        <taxon>Streptophyta</taxon>
        <taxon>Embryophyta</taxon>
        <taxon>Tracheophyta</taxon>
        <taxon>Spermatophyta</taxon>
        <taxon>Magnoliopsida</taxon>
        <taxon>Ranunculales</taxon>
        <taxon>Menispermaceae</taxon>
        <taxon>Menispermoideae</taxon>
        <taxon>Cissampelideae</taxon>
        <taxon>Stephania</taxon>
    </lineage>
</organism>
<dbReference type="EMBL" id="JBBNAG010000005">
    <property type="protein sequence ID" value="KAK9132948.1"/>
    <property type="molecule type" value="Genomic_DNA"/>
</dbReference>
<keyword evidence="2" id="KW-1185">Reference proteome</keyword>
<evidence type="ECO:0000313" key="2">
    <source>
        <dbReference type="Proteomes" id="UP001419268"/>
    </source>
</evidence>